<feature type="domain" description="PIN" evidence="7">
    <location>
        <begin position="3"/>
        <end position="115"/>
    </location>
</feature>
<evidence type="ECO:0000256" key="5">
    <source>
        <dbReference type="ARBA" id="ARBA00022842"/>
    </source>
</evidence>
<gene>
    <name evidence="8" type="primary">vapC_3</name>
    <name evidence="6" type="synonym">vapC</name>
    <name evidence="8" type="ORF">JS278_02490</name>
</gene>
<dbReference type="InterPro" id="IPR002716">
    <property type="entry name" value="PIN_dom"/>
</dbReference>
<dbReference type="CDD" id="cd18692">
    <property type="entry name" value="PIN_VapC-like"/>
    <property type="match status" value="1"/>
</dbReference>
<keyword evidence="5 6" id="KW-0460">Magnesium</keyword>
<dbReference type="GO" id="GO:0004540">
    <property type="term" value="F:RNA nuclease activity"/>
    <property type="evidence" value="ECO:0007669"/>
    <property type="project" value="InterPro"/>
</dbReference>
<comment type="function">
    <text evidence="6">Toxic component of a toxin-antitoxin (TA) system. An RNase.</text>
</comment>
<dbReference type="HAMAP" id="MF_00265">
    <property type="entry name" value="VapC_Nob1"/>
    <property type="match status" value="1"/>
</dbReference>
<dbReference type="GO" id="GO:0016787">
    <property type="term" value="F:hydrolase activity"/>
    <property type="evidence" value="ECO:0007669"/>
    <property type="project" value="UniProtKB-KW"/>
</dbReference>
<evidence type="ECO:0000256" key="3">
    <source>
        <dbReference type="ARBA" id="ARBA00022723"/>
    </source>
</evidence>
<dbReference type="Proteomes" id="UP000251995">
    <property type="component" value="Chromosome"/>
</dbReference>
<protein>
    <recommendedName>
        <fullName evidence="6">Ribonuclease VapC</fullName>
        <shortName evidence="6">RNase VapC</shortName>
        <ecNumber evidence="6">3.1.-.-</ecNumber>
    </recommendedName>
    <alternativeName>
        <fullName evidence="6">Toxin VapC</fullName>
    </alternativeName>
</protein>
<accession>A0A344UWI0</accession>
<dbReference type="EMBL" id="CP025198">
    <property type="protein sequence ID" value="AXE39628.1"/>
    <property type="molecule type" value="Genomic_DNA"/>
</dbReference>
<feature type="binding site" evidence="6">
    <location>
        <position position="96"/>
    </location>
    <ligand>
        <name>Mg(2+)</name>
        <dbReference type="ChEBI" id="CHEBI:18420"/>
    </ligand>
</feature>
<evidence type="ECO:0000256" key="4">
    <source>
        <dbReference type="ARBA" id="ARBA00022801"/>
    </source>
</evidence>
<dbReference type="EC" id="3.1.-.-" evidence="6"/>
<evidence type="ECO:0000313" key="8">
    <source>
        <dbReference type="EMBL" id="AXE39628.1"/>
    </source>
</evidence>
<keyword evidence="4 6" id="KW-0378">Hydrolase</keyword>
<dbReference type="SUPFAM" id="SSF88723">
    <property type="entry name" value="PIN domain-like"/>
    <property type="match status" value="1"/>
</dbReference>
<evidence type="ECO:0000256" key="2">
    <source>
        <dbReference type="ARBA" id="ARBA00022722"/>
    </source>
</evidence>
<proteinExistence type="inferred from homology"/>
<evidence type="ECO:0000313" key="9">
    <source>
        <dbReference type="Proteomes" id="UP000251995"/>
    </source>
</evidence>
<keyword evidence="1 6" id="KW-1277">Toxin-antitoxin system</keyword>
<reference evidence="8 9" key="1">
    <citation type="submission" date="2017-12" db="EMBL/GenBank/DDBJ databases">
        <title>The whole genome sequence of the Acidipropionibacterium virtanenii sp. nov. type strain JS278.</title>
        <authorList>
            <person name="Laine P."/>
            <person name="Deptula P."/>
            <person name="Varmanen P."/>
            <person name="Auvinen P."/>
        </authorList>
    </citation>
    <scope>NUCLEOTIDE SEQUENCE [LARGE SCALE GENOMIC DNA]</scope>
    <source>
        <strain evidence="8 9">JS278</strain>
    </source>
</reference>
<comment type="cofactor">
    <cofactor evidence="6">
        <name>Mg(2+)</name>
        <dbReference type="ChEBI" id="CHEBI:18420"/>
    </cofactor>
</comment>
<evidence type="ECO:0000259" key="7">
    <source>
        <dbReference type="Pfam" id="PF01850"/>
    </source>
</evidence>
<dbReference type="Gene3D" id="3.40.50.1010">
    <property type="entry name" value="5'-nuclease"/>
    <property type="match status" value="1"/>
</dbReference>
<keyword evidence="8" id="KW-0255">Endonuclease</keyword>
<dbReference type="GO" id="GO:0004519">
    <property type="term" value="F:endonuclease activity"/>
    <property type="evidence" value="ECO:0007669"/>
    <property type="project" value="UniProtKB-KW"/>
</dbReference>
<dbReference type="OrthoDB" id="9792015at2"/>
<evidence type="ECO:0000256" key="6">
    <source>
        <dbReference type="HAMAP-Rule" id="MF_00265"/>
    </source>
</evidence>
<keyword evidence="6" id="KW-0800">Toxin</keyword>
<sequence>MTVFFDTNIIAYMFDDGQPVKQHRAFEIFSQSAPDAVISTQVQIELCSVLTRKLGKSREDAARVLRELRLDVVPTDEALVLAAADAAAEHQLSIFDALVLVAAGRGRCSELWTEDLATGSTLDGIRIVNPFLAG</sequence>
<feature type="binding site" evidence="6">
    <location>
        <position position="6"/>
    </location>
    <ligand>
        <name>Mg(2+)</name>
        <dbReference type="ChEBI" id="CHEBI:18420"/>
    </ligand>
</feature>
<dbReference type="GO" id="GO:0000287">
    <property type="term" value="F:magnesium ion binding"/>
    <property type="evidence" value="ECO:0007669"/>
    <property type="project" value="UniProtKB-UniRule"/>
</dbReference>
<evidence type="ECO:0000256" key="1">
    <source>
        <dbReference type="ARBA" id="ARBA00022649"/>
    </source>
</evidence>
<comment type="similarity">
    <text evidence="6">Belongs to the PINc/VapC protein family.</text>
</comment>
<keyword evidence="2 6" id="KW-0540">Nuclease</keyword>
<dbReference type="AlphaFoldDB" id="A0A344UWI0"/>
<dbReference type="KEGG" id="acij:JS278_02490"/>
<dbReference type="GO" id="GO:0090729">
    <property type="term" value="F:toxin activity"/>
    <property type="evidence" value="ECO:0007669"/>
    <property type="project" value="UniProtKB-KW"/>
</dbReference>
<dbReference type="Pfam" id="PF01850">
    <property type="entry name" value="PIN"/>
    <property type="match status" value="1"/>
</dbReference>
<keyword evidence="3 6" id="KW-0479">Metal-binding</keyword>
<keyword evidence="9" id="KW-1185">Reference proteome</keyword>
<organism evidence="8 9">
    <name type="scientific">Acidipropionibacterium virtanenii</name>
    <dbReference type="NCBI Taxonomy" id="2057246"/>
    <lineage>
        <taxon>Bacteria</taxon>
        <taxon>Bacillati</taxon>
        <taxon>Actinomycetota</taxon>
        <taxon>Actinomycetes</taxon>
        <taxon>Propionibacteriales</taxon>
        <taxon>Propionibacteriaceae</taxon>
        <taxon>Acidipropionibacterium</taxon>
    </lineage>
</organism>
<dbReference type="RefSeq" id="WP_114045476.1">
    <property type="nucleotide sequence ID" value="NZ_CP025198.1"/>
</dbReference>
<dbReference type="InterPro" id="IPR022907">
    <property type="entry name" value="VapC_family"/>
</dbReference>
<name>A0A344UWI0_9ACTN</name>
<dbReference type="InterPro" id="IPR029060">
    <property type="entry name" value="PIN-like_dom_sf"/>
</dbReference>